<dbReference type="PANTHER" id="PTHR24422">
    <property type="entry name" value="CHEMOTAXIS PROTEIN METHYLTRANSFERASE"/>
    <property type="match status" value="1"/>
</dbReference>
<dbReference type="InterPro" id="IPR000780">
    <property type="entry name" value="CheR_MeTrfase"/>
</dbReference>
<dbReference type="Pfam" id="PF03705">
    <property type="entry name" value="CheR_N"/>
    <property type="match status" value="1"/>
</dbReference>
<protein>
    <submittedName>
        <fullName evidence="2">Chemotaxis protein</fullName>
    </submittedName>
</protein>
<dbReference type="RefSeq" id="WP_225237697.1">
    <property type="nucleotide sequence ID" value="NZ_JAHYBX010000001.1"/>
</dbReference>
<proteinExistence type="predicted"/>
<evidence type="ECO:0000313" key="3">
    <source>
        <dbReference type="Proteomes" id="UP001198602"/>
    </source>
</evidence>
<dbReference type="Pfam" id="PF01739">
    <property type="entry name" value="CheR"/>
    <property type="match status" value="1"/>
</dbReference>
<reference evidence="2 3" key="1">
    <citation type="submission" date="2021-07" db="EMBL/GenBank/DDBJ databases">
        <title>Characterization of Violacein-producing bacteria and related species.</title>
        <authorList>
            <person name="Wilson H.S."/>
            <person name="De Leon M.E."/>
        </authorList>
    </citation>
    <scope>NUCLEOTIDE SEQUENCE [LARGE SCALE GENOMIC DNA]</scope>
    <source>
        <strain evidence="2 3">HSC-2F05</strain>
    </source>
</reference>
<evidence type="ECO:0000313" key="2">
    <source>
        <dbReference type="EMBL" id="MCA1855336.1"/>
    </source>
</evidence>
<evidence type="ECO:0000259" key="1">
    <source>
        <dbReference type="PROSITE" id="PS50123"/>
    </source>
</evidence>
<gene>
    <name evidence="2" type="ORF">LE190_05285</name>
</gene>
<dbReference type="SUPFAM" id="SSF53335">
    <property type="entry name" value="S-adenosyl-L-methionine-dependent methyltransferases"/>
    <property type="match status" value="1"/>
</dbReference>
<dbReference type="Proteomes" id="UP001198602">
    <property type="component" value="Unassembled WGS sequence"/>
</dbReference>
<dbReference type="InterPro" id="IPR022642">
    <property type="entry name" value="CheR_C"/>
</dbReference>
<dbReference type="InterPro" id="IPR029063">
    <property type="entry name" value="SAM-dependent_MTases_sf"/>
</dbReference>
<dbReference type="PANTHER" id="PTHR24422:SF8">
    <property type="entry name" value="CHEMOTAXIS PROTEIN"/>
    <property type="match status" value="1"/>
</dbReference>
<comment type="caution">
    <text evidence="2">The sequence shown here is derived from an EMBL/GenBank/DDBJ whole genome shotgun (WGS) entry which is preliminary data.</text>
</comment>
<keyword evidence="3" id="KW-1185">Reference proteome</keyword>
<dbReference type="SUPFAM" id="SSF47757">
    <property type="entry name" value="Chemotaxis receptor methyltransferase CheR, N-terminal domain"/>
    <property type="match status" value="1"/>
</dbReference>
<dbReference type="EMBL" id="JAHYBX010000001">
    <property type="protein sequence ID" value="MCA1855336.1"/>
    <property type="molecule type" value="Genomic_DNA"/>
</dbReference>
<accession>A0ABS7Y8R2</accession>
<sequence length="293" mass="31974">MAALMANAVGAVKDSLPDDWSARTATEELETELLLEALYQRFGTDYRGYARRRLRVRLQGLLRASGLATLSGLQERVLHQPGAAQALLRALAPPPAGLFALPEESRRLRTALGASLRPTALPKVWLAEPAGVADAWTLAIVLAEEKLYGRTEVFATVACEEQLAEARDAALPVAQLAAAQPLYAASGGDGRLADYFEVSDGRARLLPRLRERITWAQYSLVTDASFNEFHGIVCRHALPDFGPLLRQRVLRLFRDSLAPFGVLGVDHALAATDAGAEDYQPLFADGGWYKRVR</sequence>
<organism evidence="2 3">
    <name type="scientific">Massilia hydrophila</name>
    <dbReference type="NCBI Taxonomy" id="3044279"/>
    <lineage>
        <taxon>Bacteria</taxon>
        <taxon>Pseudomonadati</taxon>
        <taxon>Pseudomonadota</taxon>
        <taxon>Betaproteobacteria</taxon>
        <taxon>Burkholderiales</taxon>
        <taxon>Oxalobacteraceae</taxon>
        <taxon>Telluria group</taxon>
        <taxon>Massilia</taxon>
    </lineage>
</organism>
<dbReference type="InterPro" id="IPR050903">
    <property type="entry name" value="Bact_Chemotaxis_MeTrfase"/>
</dbReference>
<name>A0ABS7Y8R2_9BURK</name>
<dbReference type="InterPro" id="IPR022641">
    <property type="entry name" value="CheR_N"/>
</dbReference>
<dbReference type="Gene3D" id="3.40.50.150">
    <property type="entry name" value="Vaccinia Virus protein VP39"/>
    <property type="match status" value="1"/>
</dbReference>
<dbReference type="PROSITE" id="PS50123">
    <property type="entry name" value="CHER"/>
    <property type="match status" value="1"/>
</dbReference>
<feature type="domain" description="CheR-type methyltransferase" evidence="1">
    <location>
        <begin position="19"/>
        <end position="268"/>
    </location>
</feature>
<dbReference type="SMART" id="SM00138">
    <property type="entry name" value="MeTrc"/>
    <property type="match status" value="1"/>
</dbReference>